<evidence type="ECO:0000256" key="13">
    <source>
        <dbReference type="SAM" id="Phobius"/>
    </source>
</evidence>
<dbReference type="PRINTS" id="PR00344">
    <property type="entry name" value="BCTRLSENSOR"/>
</dbReference>
<evidence type="ECO:0000256" key="2">
    <source>
        <dbReference type="ARBA" id="ARBA00004651"/>
    </source>
</evidence>
<dbReference type="InterPro" id="IPR005467">
    <property type="entry name" value="His_kinase_dom"/>
</dbReference>
<dbReference type="Gene3D" id="3.40.50.2300">
    <property type="match status" value="1"/>
</dbReference>
<evidence type="ECO:0000259" key="15">
    <source>
        <dbReference type="PROSITE" id="PS50110"/>
    </source>
</evidence>
<sequence>MIPLVDKLKRLKKQYLLFGGTILLTIITSHLIIQYDLNEKNEDANLINLAGKQRMLSQRISKIVLYMELDMDKKGSIDRSKLDTLRNVTRVCEKVHSSLLKGSNEFGVTDRRSVKIDSLLTAINLPLYSIISACKQLYNNPDSATLYETIEVISQHEMQFLTLMEKTVSTYQFEAEEKLQNIKRVELLLAVASIVILFLEFFLLFLPMIHEVEDNSFKLVELNKELSATNEEFTATEEELRSNLEYVTELQGQIESRERQYREVIESATDMIYELDENGQFTFVNSMLERVSGYSKAELLQKKYWEIIHPEFVGQTVQFYKDQLKSKKEFSYLELLIISASGKQIWVGQNVRMFYNNDWVWRVSVIARNISDIKEAQIALLQSESKFRVLADNAPVGIYQTDDKGFCTYVNKVWAEIAGMNPEDAYGSGWGNAIYSEDKDAVFNAWAEYVNNGKPFDKEFRFLNPTLGIRWVNSKAVKVQIEGERTDFVGTMTDITELREAQHKLVESESLYRLISENSHDVIAILSLDNKCEYVSSGVRKMLGYEPEELVGKHFSSLVHPEDSSKLEGPKRIVGAAPKSNYAPHFRLRRKDGTYVWIESSSNLNYDSSGKVKSIQTVNRDITARKTAELELTRAKEKAEEATRAKSQFLSMMSHEIRTPMNAIIGLSNLLLQETPRHDQLENLKLLKFSGENLLTIINDILDFNKIEAGKIELENIDFNLKDLLTKTTQMLEHRASEKGIKLVLSFNEKLPHIFKGDPVRINQVITNLVGNAIKFTEHGYVELKVDGTEREPAKFDLHFNVKDTGIGIESEKLNIVFESFSQANSDTTRKFGGTGLGLSITKRLLNLMNSSIHVTSVPGFGSTFSFRLTLSRGEQTSSEKQSTQNKPVDFSNKGLRVLLVEDNKVNQVVALNFLKKWGLTADIANNGREAIEMIQSKQFCLVLMDLQMPEMDGYEATRSIRALDDIYFKEIPILALTASAMIDVKFKVLQTGMNDFITKPFQPEELQSKISRFLSASDIAVSAEKGRKINLEQYTEGDEEFKYELAGLIISNIVELDKSLEQSIKTNNADIYRTTCHKVKPTISMLRDQEFTEVIDALKDLINNSSLALLNQKKEIFSVLSKRIIQSLEEERA</sequence>
<feature type="modified residue" description="4-aspartylphosphate" evidence="12">
    <location>
        <position position="946"/>
    </location>
</feature>
<dbReference type="PROSITE" id="PS50112">
    <property type="entry name" value="PAS"/>
    <property type="match status" value="3"/>
</dbReference>
<comment type="caution">
    <text evidence="18">The sequence shown here is derived from an EMBL/GenBank/DDBJ whole genome shotgun (WGS) entry which is preliminary data.</text>
</comment>
<dbReference type="InterPro" id="IPR013767">
    <property type="entry name" value="PAS_fold"/>
</dbReference>
<evidence type="ECO:0000256" key="6">
    <source>
        <dbReference type="ARBA" id="ARBA00022692"/>
    </source>
</evidence>
<reference evidence="18 19" key="1">
    <citation type="submission" date="2021-05" db="EMBL/GenBank/DDBJ databases">
        <title>A Polyphasic approach of four new species of the genus Ohtaekwangia: Ohtaekwangia histidinii sp. nov., Ohtaekwangia cretensis sp. nov., Ohtaekwangia indiensis sp. nov., Ohtaekwangia reichenbachii sp. nov. from diverse environment.</title>
        <authorList>
            <person name="Octaviana S."/>
        </authorList>
    </citation>
    <scope>NUCLEOTIDE SEQUENCE [LARGE SCALE GENOMIC DNA]</scope>
    <source>
        <strain evidence="18 19">PWU20</strain>
    </source>
</reference>
<dbReference type="SMART" id="SM00448">
    <property type="entry name" value="REC"/>
    <property type="match status" value="1"/>
</dbReference>
<dbReference type="Pfam" id="PF08447">
    <property type="entry name" value="PAS_3"/>
    <property type="match status" value="2"/>
</dbReference>
<dbReference type="PROSITE" id="PS50110">
    <property type="entry name" value="RESPONSE_REGULATORY"/>
    <property type="match status" value="1"/>
</dbReference>
<keyword evidence="4" id="KW-1003">Cell membrane</keyword>
<dbReference type="RefSeq" id="WP_254155067.1">
    <property type="nucleotide sequence ID" value="NZ_JAHESD010000046.1"/>
</dbReference>
<feature type="domain" description="Response regulatory" evidence="15">
    <location>
        <begin position="897"/>
        <end position="1015"/>
    </location>
</feature>
<dbReference type="InterPro" id="IPR001789">
    <property type="entry name" value="Sig_transdc_resp-reg_receiver"/>
</dbReference>
<dbReference type="Gene3D" id="3.30.450.20">
    <property type="entry name" value="PAS domain"/>
    <property type="match status" value="3"/>
</dbReference>
<dbReference type="InterPro" id="IPR036097">
    <property type="entry name" value="HisK_dim/P_sf"/>
</dbReference>
<dbReference type="SUPFAM" id="SSF55874">
    <property type="entry name" value="ATPase domain of HSP90 chaperone/DNA topoisomerase II/histidine kinase"/>
    <property type="match status" value="1"/>
</dbReference>
<dbReference type="SMART" id="SM00387">
    <property type="entry name" value="HATPase_c"/>
    <property type="match status" value="1"/>
</dbReference>
<dbReference type="SUPFAM" id="SSF47384">
    <property type="entry name" value="Homodimeric domain of signal transducing histidine kinase"/>
    <property type="match status" value="1"/>
</dbReference>
<evidence type="ECO:0000256" key="7">
    <source>
        <dbReference type="ARBA" id="ARBA00022741"/>
    </source>
</evidence>
<evidence type="ECO:0000256" key="9">
    <source>
        <dbReference type="ARBA" id="ARBA00022989"/>
    </source>
</evidence>
<keyword evidence="5 12" id="KW-0597">Phosphoprotein</keyword>
<dbReference type="InterPro" id="IPR035965">
    <property type="entry name" value="PAS-like_dom_sf"/>
</dbReference>
<name>A0ABS5VVN6_9BACT</name>
<dbReference type="CDD" id="cd17546">
    <property type="entry name" value="REC_hyHK_CKI1_RcsC-like"/>
    <property type="match status" value="1"/>
</dbReference>
<dbReference type="CDD" id="cd00082">
    <property type="entry name" value="HisKA"/>
    <property type="match status" value="1"/>
</dbReference>
<dbReference type="EMBL" id="JAHESD010000046">
    <property type="protein sequence ID" value="MBT1705113.1"/>
    <property type="molecule type" value="Genomic_DNA"/>
</dbReference>
<dbReference type="InterPro" id="IPR001610">
    <property type="entry name" value="PAC"/>
</dbReference>
<dbReference type="PANTHER" id="PTHR45339:SF1">
    <property type="entry name" value="HYBRID SIGNAL TRANSDUCTION HISTIDINE KINASE J"/>
    <property type="match status" value="1"/>
</dbReference>
<evidence type="ECO:0000256" key="3">
    <source>
        <dbReference type="ARBA" id="ARBA00012438"/>
    </source>
</evidence>
<dbReference type="CDD" id="cd16922">
    <property type="entry name" value="HATPase_EvgS-ArcB-TorS-like"/>
    <property type="match status" value="1"/>
</dbReference>
<evidence type="ECO:0000259" key="17">
    <source>
        <dbReference type="PROSITE" id="PS50113"/>
    </source>
</evidence>
<evidence type="ECO:0000256" key="10">
    <source>
        <dbReference type="ARBA" id="ARBA00023012"/>
    </source>
</evidence>
<dbReference type="PROSITE" id="PS50113">
    <property type="entry name" value="PAC"/>
    <property type="match status" value="2"/>
</dbReference>
<dbReference type="Proteomes" id="UP000772618">
    <property type="component" value="Unassembled WGS sequence"/>
</dbReference>
<feature type="domain" description="PAS" evidence="16">
    <location>
        <begin position="383"/>
        <end position="453"/>
    </location>
</feature>
<dbReference type="InterPro" id="IPR036890">
    <property type="entry name" value="HATPase_C_sf"/>
</dbReference>
<dbReference type="InterPro" id="IPR004358">
    <property type="entry name" value="Sig_transdc_His_kin-like_C"/>
</dbReference>
<dbReference type="Pfam" id="PF00989">
    <property type="entry name" value="PAS"/>
    <property type="match status" value="1"/>
</dbReference>
<evidence type="ECO:0000259" key="14">
    <source>
        <dbReference type="PROSITE" id="PS50109"/>
    </source>
</evidence>
<dbReference type="InterPro" id="IPR003661">
    <property type="entry name" value="HisK_dim/P_dom"/>
</dbReference>
<comment type="catalytic activity">
    <reaction evidence="1">
        <text>ATP + protein L-histidine = ADP + protein N-phospho-L-histidine.</text>
        <dbReference type="EC" id="2.7.13.3"/>
    </reaction>
</comment>
<evidence type="ECO:0000256" key="12">
    <source>
        <dbReference type="PROSITE-ProRule" id="PRU00169"/>
    </source>
</evidence>
<keyword evidence="9 13" id="KW-1133">Transmembrane helix</keyword>
<evidence type="ECO:0000313" key="18">
    <source>
        <dbReference type="EMBL" id="MBT1705113.1"/>
    </source>
</evidence>
<feature type="domain" description="PAC" evidence="17">
    <location>
        <begin position="582"/>
        <end position="634"/>
    </location>
</feature>
<dbReference type="SUPFAM" id="SSF52172">
    <property type="entry name" value="CheY-like"/>
    <property type="match status" value="1"/>
</dbReference>
<dbReference type="Pfam" id="PF13675">
    <property type="entry name" value="PilJ"/>
    <property type="match status" value="1"/>
</dbReference>
<dbReference type="SUPFAM" id="SSF55785">
    <property type="entry name" value="PYP-like sensor domain (PAS domain)"/>
    <property type="match status" value="3"/>
</dbReference>
<feature type="transmembrane region" description="Helical" evidence="13">
    <location>
        <begin position="15"/>
        <end position="33"/>
    </location>
</feature>
<dbReference type="SMART" id="SM00388">
    <property type="entry name" value="HisKA"/>
    <property type="match status" value="1"/>
</dbReference>
<protein>
    <recommendedName>
        <fullName evidence="3">histidine kinase</fullName>
        <ecNumber evidence="3">2.7.13.3</ecNumber>
    </recommendedName>
</protein>
<dbReference type="Pfam" id="PF02518">
    <property type="entry name" value="HATPase_c"/>
    <property type="match status" value="1"/>
</dbReference>
<dbReference type="InterPro" id="IPR011006">
    <property type="entry name" value="CheY-like_superfamily"/>
</dbReference>
<evidence type="ECO:0000256" key="1">
    <source>
        <dbReference type="ARBA" id="ARBA00000085"/>
    </source>
</evidence>
<evidence type="ECO:0000259" key="16">
    <source>
        <dbReference type="PROSITE" id="PS50112"/>
    </source>
</evidence>
<dbReference type="Pfam" id="PF00072">
    <property type="entry name" value="Response_reg"/>
    <property type="match status" value="1"/>
</dbReference>
<dbReference type="Gene3D" id="3.30.565.10">
    <property type="entry name" value="Histidine kinase-like ATPase, C-terminal domain"/>
    <property type="match status" value="1"/>
</dbReference>
<dbReference type="CDD" id="cd00130">
    <property type="entry name" value="PAS"/>
    <property type="match status" value="3"/>
</dbReference>
<keyword evidence="7" id="KW-0547">Nucleotide-binding</keyword>
<dbReference type="InterPro" id="IPR000700">
    <property type="entry name" value="PAS-assoc_C"/>
</dbReference>
<dbReference type="Pfam" id="PF00512">
    <property type="entry name" value="HisKA"/>
    <property type="match status" value="1"/>
</dbReference>
<feature type="domain" description="PAC" evidence="17">
    <location>
        <begin position="456"/>
        <end position="507"/>
    </location>
</feature>
<feature type="domain" description="PAS" evidence="16">
    <location>
        <begin position="257"/>
        <end position="327"/>
    </location>
</feature>
<keyword evidence="6 13" id="KW-0812">Transmembrane</keyword>
<feature type="domain" description="PAS" evidence="16">
    <location>
        <begin position="508"/>
        <end position="568"/>
    </location>
</feature>
<dbReference type="EC" id="2.7.13.3" evidence="3"/>
<dbReference type="SMART" id="SM00091">
    <property type="entry name" value="PAS"/>
    <property type="match status" value="3"/>
</dbReference>
<evidence type="ECO:0000256" key="8">
    <source>
        <dbReference type="ARBA" id="ARBA00022840"/>
    </source>
</evidence>
<evidence type="ECO:0000313" key="19">
    <source>
        <dbReference type="Proteomes" id="UP000772618"/>
    </source>
</evidence>
<dbReference type="InterPro" id="IPR013655">
    <property type="entry name" value="PAS_fold_3"/>
</dbReference>
<dbReference type="SUPFAM" id="SSF47226">
    <property type="entry name" value="Histidine-containing phosphotransfer domain, HPT domain"/>
    <property type="match status" value="1"/>
</dbReference>
<accession>A0ABS5VVN6</accession>
<dbReference type="NCBIfam" id="TIGR00229">
    <property type="entry name" value="sensory_box"/>
    <property type="match status" value="3"/>
</dbReference>
<dbReference type="PANTHER" id="PTHR45339">
    <property type="entry name" value="HYBRID SIGNAL TRANSDUCTION HISTIDINE KINASE J"/>
    <property type="match status" value="1"/>
</dbReference>
<keyword evidence="8" id="KW-0067">ATP-binding</keyword>
<dbReference type="Gene3D" id="1.10.287.130">
    <property type="match status" value="1"/>
</dbReference>
<dbReference type="InterPro" id="IPR036641">
    <property type="entry name" value="HPT_dom_sf"/>
</dbReference>
<keyword evidence="19" id="KW-1185">Reference proteome</keyword>
<gene>
    <name evidence="18" type="ORF">KK060_17600</name>
</gene>
<proteinExistence type="predicted"/>
<feature type="domain" description="Histidine kinase" evidence="14">
    <location>
        <begin position="652"/>
        <end position="873"/>
    </location>
</feature>
<keyword evidence="10" id="KW-0902">Two-component regulatory system</keyword>
<evidence type="ECO:0000256" key="4">
    <source>
        <dbReference type="ARBA" id="ARBA00022475"/>
    </source>
</evidence>
<keyword evidence="11 13" id="KW-0472">Membrane</keyword>
<evidence type="ECO:0000256" key="5">
    <source>
        <dbReference type="ARBA" id="ARBA00022553"/>
    </source>
</evidence>
<dbReference type="InterPro" id="IPR029095">
    <property type="entry name" value="NarX-like_N"/>
</dbReference>
<dbReference type="PROSITE" id="PS50109">
    <property type="entry name" value="HIS_KIN"/>
    <property type="match status" value="1"/>
</dbReference>
<organism evidence="18 19">
    <name type="scientific">Chryseosolibacter indicus</name>
    <dbReference type="NCBI Taxonomy" id="2782351"/>
    <lineage>
        <taxon>Bacteria</taxon>
        <taxon>Pseudomonadati</taxon>
        <taxon>Bacteroidota</taxon>
        <taxon>Cytophagia</taxon>
        <taxon>Cytophagales</taxon>
        <taxon>Chryseotaleaceae</taxon>
        <taxon>Chryseosolibacter</taxon>
    </lineage>
</organism>
<evidence type="ECO:0000256" key="11">
    <source>
        <dbReference type="ARBA" id="ARBA00023136"/>
    </source>
</evidence>
<dbReference type="InterPro" id="IPR000014">
    <property type="entry name" value="PAS"/>
</dbReference>
<dbReference type="SMART" id="SM00086">
    <property type="entry name" value="PAC"/>
    <property type="match status" value="3"/>
</dbReference>
<feature type="transmembrane region" description="Helical" evidence="13">
    <location>
        <begin position="187"/>
        <end position="209"/>
    </location>
</feature>
<dbReference type="InterPro" id="IPR003594">
    <property type="entry name" value="HATPase_dom"/>
</dbReference>
<comment type="subcellular location">
    <subcellularLocation>
        <location evidence="2">Cell membrane</location>
        <topology evidence="2">Multi-pass membrane protein</topology>
    </subcellularLocation>
</comment>